<dbReference type="AlphaFoldDB" id="A0A1E5R4P5"/>
<dbReference type="EMBL" id="LPNM01000010">
    <property type="protein sequence ID" value="OEJ81885.1"/>
    <property type="molecule type" value="Genomic_DNA"/>
</dbReference>
<proteinExistence type="predicted"/>
<feature type="region of interest" description="Disordered" evidence="1">
    <location>
        <begin position="230"/>
        <end position="260"/>
    </location>
</feature>
<feature type="compositionally biased region" description="Low complexity" evidence="1">
    <location>
        <begin position="446"/>
        <end position="460"/>
    </location>
</feature>
<organism evidence="2 3">
    <name type="scientific">Hanseniaspora osmophila</name>
    <dbReference type="NCBI Taxonomy" id="56408"/>
    <lineage>
        <taxon>Eukaryota</taxon>
        <taxon>Fungi</taxon>
        <taxon>Dikarya</taxon>
        <taxon>Ascomycota</taxon>
        <taxon>Saccharomycotina</taxon>
        <taxon>Saccharomycetes</taxon>
        <taxon>Saccharomycodales</taxon>
        <taxon>Saccharomycodaceae</taxon>
        <taxon>Hanseniaspora</taxon>
    </lineage>
</organism>
<feature type="region of interest" description="Disordered" evidence="1">
    <location>
        <begin position="185"/>
        <end position="211"/>
    </location>
</feature>
<feature type="region of interest" description="Disordered" evidence="1">
    <location>
        <begin position="313"/>
        <end position="417"/>
    </location>
</feature>
<gene>
    <name evidence="2" type="ORF">AWRI3579_g3814</name>
</gene>
<dbReference type="Proteomes" id="UP000095728">
    <property type="component" value="Unassembled WGS sequence"/>
</dbReference>
<dbReference type="InParanoid" id="A0A1E5R4P5"/>
<feature type="compositionally biased region" description="Low complexity" evidence="1">
    <location>
        <begin position="521"/>
        <end position="546"/>
    </location>
</feature>
<accession>A0A1E5R4P5</accession>
<comment type="caution">
    <text evidence="2">The sequence shown here is derived from an EMBL/GenBank/DDBJ whole genome shotgun (WGS) entry which is preliminary data.</text>
</comment>
<feature type="region of interest" description="Disordered" evidence="1">
    <location>
        <begin position="435"/>
        <end position="460"/>
    </location>
</feature>
<evidence type="ECO:0000313" key="2">
    <source>
        <dbReference type="EMBL" id="OEJ81885.1"/>
    </source>
</evidence>
<dbReference type="OrthoDB" id="4066471at2759"/>
<feature type="compositionally biased region" description="Polar residues" evidence="1">
    <location>
        <begin position="399"/>
        <end position="417"/>
    </location>
</feature>
<evidence type="ECO:0000256" key="1">
    <source>
        <dbReference type="SAM" id="MobiDB-lite"/>
    </source>
</evidence>
<evidence type="ECO:0000313" key="3">
    <source>
        <dbReference type="Proteomes" id="UP000095728"/>
    </source>
</evidence>
<feature type="region of interest" description="Disordered" evidence="1">
    <location>
        <begin position="521"/>
        <end position="562"/>
    </location>
</feature>
<name>A0A1E5R4P5_9ASCO</name>
<feature type="compositionally biased region" description="Low complexity" evidence="1">
    <location>
        <begin position="238"/>
        <end position="260"/>
    </location>
</feature>
<protein>
    <submittedName>
        <fullName evidence="2">Uncharacterized protein</fullName>
    </submittedName>
</protein>
<feature type="compositionally biased region" description="Low complexity" evidence="1">
    <location>
        <begin position="321"/>
        <end position="336"/>
    </location>
</feature>
<keyword evidence="3" id="KW-1185">Reference proteome</keyword>
<reference evidence="3" key="1">
    <citation type="journal article" date="2016" name="Genome Announc.">
        <title>Genome sequences of three species of Hanseniaspora isolated from spontaneous wine fermentations.</title>
        <authorList>
            <person name="Sternes P.R."/>
            <person name="Lee D."/>
            <person name="Kutyna D.R."/>
            <person name="Borneman A.R."/>
        </authorList>
    </citation>
    <scope>NUCLEOTIDE SEQUENCE [LARGE SCALE GENOMIC DNA]</scope>
    <source>
        <strain evidence="3">AWRI3579</strain>
    </source>
</reference>
<sequence>MASKNESSLGKQLLTDCNYVSLLLLIDKIKPHLKVCSLRKNAWTMVLDHYNRSASIGYRQTRTIKNKFNKMRKFLETQELRTQLTVLFNDDSLMNLLEKLDQECKLFARDQIKAYYTEQEKLELHIHELNMKTNKEMKKQINENTNIADKLPIPISNNTSLGSSLHSPWSDGPWSSGNSSAKFDHVSPYYNHNEQTGAVPRKRSLDERDAENQYSGIDEDHHHSLPIQHQRPQYNKTAKASAIASPNSSANQLSPSSSTVSSLSATAFPRQPTYSTNLRVSQLRHGEVVNGGSTTETSAINNDMMTVTMLDSTTEQEGNDDNNSPSVVSASAKSPSQIEAPPLDSITVLPHTSFQKGQKKRQKQQQQQQQQDFGTTFSKNSPSPSNESNYSTPSNSNNTKLQGNHPQQFYSPNTFNNSSNDLLQTIINLVNQYGHTSASQPDHGSSKPSPLSQQQQLLDQQTGVSISAMQKLEIRSIIREEMRSFMADFQQAMEQKFSKQVEDLKTLILASSGVEFSLQQQTKSPLQQQTKSPLQQQTSFSLQQHQNELDRLNDTGSPKLPP</sequence>
<feature type="compositionally biased region" description="Low complexity" evidence="1">
    <location>
        <begin position="378"/>
        <end position="398"/>
    </location>
</feature>